<keyword evidence="2" id="KW-1185">Reference proteome</keyword>
<dbReference type="GeneID" id="8739227"/>
<sequence>MARVGVYRYPDISLKEAVSDLDKIKRFLGKKVDGEITREAIAKALGLTPRGGRFTNKIASLIHYGFLESAGDGKVKLTELAKEILYPIGNSDIEAMKKAFFSIQLFKDLYEQYGDSVTVEQIEWFLRAKANADPREAKEKARKIHKIYIEGLTQIFSVEKQEEQISEEILDRGEEIMMEREVLKQPEGIEEIKFGDVRIWLPPTEEGVKIAEQLIKLFKETRLKVKEVKEEEKEE</sequence>
<evidence type="ECO:0000313" key="2">
    <source>
        <dbReference type="Proteomes" id="UP000001901"/>
    </source>
</evidence>
<dbReference type="HOGENOM" id="CLU_1178089_0_0_2"/>
<organism evidence="1 2">
    <name type="scientific">Archaeoglobus profundus (strain DSM 5631 / JCM 9629 / NBRC 100127 / Av18)</name>
    <dbReference type="NCBI Taxonomy" id="572546"/>
    <lineage>
        <taxon>Archaea</taxon>
        <taxon>Methanobacteriati</taxon>
        <taxon>Methanobacteriota</taxon>
        <taxon>Archaeoglobi</taxon>
        <taxon>Archaeoglobales</taxon>
        <taxon>Archaeoglobaceae</taxon>
        <taxon>Archaeoglobus</taxon>
    </lineage>
</organism>
<dbReference type="STRING" id="572546.Arcpr_0568"/>
<accession>D2RH58</accession>
<proteinExistence type="predicted"/>
<dbReference type="eggNOG" id="arCOG13269">
    <property type="taxonomic scope" value="Archaea"/>
</dbReference>
<dbReference type="PaxDb" id="572546-Arcpr_0568"/>
<gene>
    <name evidence="1" type="ordered locus">Arcpr_0568</name>
</gene>
<dbReference type="AlphaFoldDB" id="D2RH58"/>
<name>D2RH58_ARCPA</name>
<reference evidence="1 2" key="1">
    <citation type="journal article" date="2010" name="Stand. Genomic Sci.">
        <title>Complete genome sequence of Archaeoglobus profundus type strain (AV18).</title>
        <authorList>
            <person name="von Jan M."/>
            <person name="Lapidus A."/>
            <person name="Del Rio T.G."/>
            <person name="Copeland A."/>
            <person name="Tice H."/>
            <person name="Cheng J.F."/>
            <person name="Lucas S."/>
            <person name="Chen F."/>
            <person name="Nolan M."/>
            <person name="Goodwin L."/>
            <person name="Han C."/>
            <person name="Pitluck S."/>
            <person name="Liolios K."/>
            <person name="Ivanova N."/>
            <person name="Mavromatis K."/>
            <person name="Ovchinnikova G."/>
            <person name="Chertkov O."/>
            <person name="Pati A."/>
            <person name="Chen A."/>
            <person name="Palaniappan K."/>
            <person name="Land M."/>
            <person name="Hauser L."/>
            <person name="Chang Y.J."/>
            <person name="Jeffries C.D."/>
            <person name="Saunders E."/>
            <person name="Brettin T."/>
            <person name="Detter J.C."/>
            <person name="Chain P."/>
            <person name="Eichinger K."/>
            <person name="Huber H."/>
            <person name="Spring S."/>
            <person name="Rohde M."/>
            <person name="Goker M."/>
            <person name="Wirth R."/>
            <person name="Woyke T."/>
            <person name="Bristow J."/>
            <person name="Eisen J.A."/>
            <person name="Markowitz V."/>
            <person name="Hugenholtz P."/>
            <person name="Kyrpides N.C."/>
            <person name="Klenk H.P."/>
        </authorList>
    </citation>
    <scope>NUCLEOTIDE SEQUENCE [LARGE SCALE GENOMIC DNA]</scope>
    <source>
        <strain evidence="2">DSM 5631 / JCM 9629 / NBRC 100127 / Av18</strain>
    </source>
</reference>
<dbReference type="RefSeq" id="WP_012939969.1">
    <property type="nucleotide sequence ID" value="NC_013741.1"/>
</dbReference>
<dbReference type="KEGG" id="apo:Arcpr_0568"/>
<dbReference type="EMBL" id="CP001857">
    <property type="protein sequence ID" value="ADB57633.1"/>
    <property type="molecule type" value="Genomic_DNA"/>
</dbReference>
<dbReference type="Proteomes" id="UP000001901">
    <property type="component" value="Chromosome"/>
</dbReference>
<evidence type="ECO:0000313" key="1">
    <source>
        <dbReference type="EMBL" id="ADB57633.1"/>
    </source>
</evidence>
<protein>
    <submittedName>
        <fullName evidence="1">Uncharacterized protein</fullName>
    </submittedName>
</protein>